<dbReference type="EMBL" id="KZ679130">
    <property type="protein sequence ID" value="PTB77487.1"/>
    <property type="molecule type" value="Genomic_DNA"/>
</dbReference>
<gene>
    <name evidence="6" type="ORF">M440DRAFT_18617</name>
</gene>
<feature type="transmembrane region" description="Helical" evidence="4">
    <location>
        <begin position="188"/>
        <end position="213"/>
    </location>
</feature>
<dbReference type="CDD" id="cd06186">
    <property type="entry name" value="NOX_Duox_like_FAD_NADP"/>
    <property type="match status" value="1"/>
</dbReference>
<evidence type="ECO:0000256" key="3">
    <source>
        <dbReference type="SAM" id="MobiDB-lite"/>
    </source>
</evidence>
<dbReference type="GO" id="GO:0006826">
    <property type="term" value="P:iron ion transport"/>
    <property type="evidence" value="ECO:0007669"/>
    <property type="project" value="TreeGrafter"/>
</dbReference>
<dbReference type="STRING" id="983965.A0A2T4C7C7"/>
<evidence type="ECO:0000256" key="4">
    <source>
        <dbReference type="SAM" id="Phobius"/>
    </source>
</evidence>
<dbReference type="InterPro" id="IPR039261">
    <property type="entry name" value="FNR_nucleotide-bd"/>
</dbReference>
<organism evidence="6 7">
    <name type="scientific">Trichoderma longibrachiatum ATCC 18648</name>
    <dbReference type="NCBI Taxonomy" id="983965"/>
    <lineage>
        <taxon>Eukaryota</taxon>
        <taxon>Fungi</taxon>
        <taxon>Dikarya</taxon>
        <taxon>Ascomycota</taxon>
        <taxon>Pezizomycotina</taxon>
        <taxon>Sordariomycetes</taxon>
        <taxon>Hypocreomycetidae</taxon>
        <taxon>Hypocreales</taxon>
        <taxon>Hypocreaceae</taxon>
        <taxon>Trichoderma</taxon>
    </lineage>
</organism>
<dbReference type="AlphaFoldDB" id="A0A2T4C7C7"/>
<proteinExistence type="predicted"/>
<dbReference type="Proteomes" id="UP000240760">
    <property type="component" value="Unassembled WGS sequence"/>
</dbReference>
<name>A0A2T4C7C7_TRILO</name>
<protein>
    <recommendedName>
        <fullName evidence="5">Ferric reductase NAD binding domain-containing protein</fullName>
    </recommendedName>
</protein>
<evidence type="ECO:0000256" key="2">
    <source>
        <dbReference type="ARBA" id="ARBA00023002"/>
    </source>
</evidence>
<reference evidence="6 7" key="1">
    <citation type="submission" date="2016-07" db="EMBL/GenBank/DDBJ databases">
        <title>Multiple horizontal gene transfer events from other fungi enriched the ability of initially mycotrophic Trichoderma (Ascomycota) to feed on dead plant biomass.</title>
        <authorList>
            <consortium name="DOE Joint Genome Institute"/>
            <person name="Aerts A."/>
            <person name="Atanasova L."/>
            <person name="Chenthamara K."/>
            <person name="Zhang J."/>
            <person name="Grujic M."/>
            <person name="Henrissat B."/>
            <person name="Kuo A."/>
            <person name="Salamov A."/>
            <person name="Lipzen A."/>
            <person name="Labutti K."/>
            <person name="Barry K."/>
            <person name="Miao Y."/>
            <person name="Rahimi M.J."/>
            <person name="Shen Q."/>
            <person name="Grigoriev I.V."/>
            <person name="Kubicek C.P."/>
            <person name="Druzhinina I.S."/>
        </authorList>
    </citation>
    <scope>NUCLEOTIDE SEQUENCE [LARGE SCALE GENOMIC DNA]</scope>
    <source>
        <strain evidence="6 7">ATCC 18648</strain>
    </source>
</reference>
<dbReference type="GO" id="GO:0015677">
    <property type="term" value="P:copper ion import"/>
    <property type="evidence" value="ECO:0007669"/>
    <property type="project" value="TreeGrafter"/>
</dbReference>
<evidence type="ECO:0000256" key="1">
    <source>
        <dbReference type="ARBA" id="ARBA00022448"/>
    </source>
</evidence>
<feature type="domain" description="Ferric reductase NAD binding" evidence="5">
    <location>
        <begin position="220"/>
        <end position="366"/>
    </location>
</feature>
<sequence length="386" mass="43485">MGWPYHFLTLSQQDVLLRRQTIDRYALIAHVAALAPALLCILLRLAARAARFLPRNGHDDGDAGRGRYSHVPGSPTVKAQRSSGLGLLAARWRALKWWLGDDVVVRGVRWGQRDEWLLGVFWTGVLLVLCVLETGQDYLHLTKRFGSIAVSQLPIQYLLSLKALNPYAHAFASSHEHVNRYHRVLGRVIYALVAAHIVFYNVFFILSGIWHLLTWGPSRILLVAGGVGATFALPLYQALRREIPSSSSHVHFIWAIRSAADATWAMTPTSADDGEKSLLDDDNVHLYLTEDIMGNNNYNNTNDASSIELRDMRGTASSGRRQSSSSNSRRPNFQKIVDDLFRHGADEKVAILVCGPDEMARDVRRRVGPWVFKGREVWWHNESFGW</sequence>
<dbReference type="PANTHER" id="PTHR32361:SF9">
    <property type="entry name" value="FERRIC REDUCTASE TRANSMEMBRANE COMPONENT 3-RELATED"/>
    <property type="match status" value="1"/>
</dbReference>
<keyword evidence="2" id="KW-0560">Oxidoreductase</keyword>
<accession>A0A2T4C7C7</accession>
<keyword evidence="4" id="KW-1133">Transmembrane helix</keyword>
<evidence type="ECO:0000313" key="7">
    <source>
        <dbReference type="Proteomes" id="UP000240760"/>
    </source>
</evidence>
<evidence type="ECO:0000313" key="6">
    <source>
        <dbReference type="EMBL" id="PTB77487.1"/>
    </source>
</evidence>
<evidence type="ECO:0000259" key="5">
    <source>
        <dbReference type="Pfam" id="PF08030"/>
    </source>
</evidence>
<dbReference type="PANTHER" id="PTHR32361">
    <property type="entry name" value="FERRIC/CUPRIC REDUCTASE TRANSMEMBRANE COMPONENT"/>
    <property type="match status" value="1"/>
</dbReference>
<feature type="transmembrane region" description="Helical" evidence="4">
    <location>
        <begin position="219"/>
        <end position="239"/>
    </location>
</feature>
<feature type="region of interest" description="Disordered" evidence="3">
    <location>
        <begin position="312"/>
        <end position="331"/>
    </location>
</feature>
<keyword evidence="4" id="KW-0472">Membrane</keyword>
<dbReference type="GO" id="GO:0000293">
    <property type="term" value="F:ferric-chelate reductase activity"/>
    <property type="evidence" value="ECO:0007669"/>
    <property type="project" value="TreeGrafter"/>
</dbReference>
<dbReference type="Pfam" id="PF08030">
    <property type="entry name" value="NAD_binding_6"/>
    <property type="match status" value="1"/>
</dbReference>
<dbReference type="OrthoDB" id="10006946at2759"/>
<keyword evidence="4" id="KW-0812">Transmembrane</keyword>
<dbReference type="SUPFAM" id="SSF52343">
    <property type="entry name" value="Ferredoxin reductase-like, C-terminal NADP-linked domain"/>
    <property type="match status" value="1"/>
</dbReference>
<dbReference type="InterPro" id="IPR013121">
    <property type="entry name" value="Fe_red_NAD-bd_6"/>
</dbReference>
<keyword evidence="7" id="KW-1185">Reference proteome</keyword>
<dbReference type="GO" id="GO:0005886">
    <property type="term" value="C:plasma membrane"/>
    <property type="evidence" value="ECO:0007669"/>
    <property type="project" value="TreeGrafter"/>
</dbReference>
<dbReference type="Gene3D" id="3.40.50.80">
    <property type="entry name" value="Nucleotide-binding domain of ferredoxin-NADP reductase (FNR) module"/>
    <property type="match status" value="1"/>
</dbReference>
<dbReference type="InterPro" id="IPR051410">
    <property type="entry name" value="Ferric/Cupric_Reductase"/>
</dbReference>
<keyword evidence="1" id="KW-0813">Transport</keyword>
<feature type="compositionally biased region" description="Low complexity" evidence="3">
    <location>
        <begin position="317"/>
        <end position="330"/>
    </location>
</feature>
<dbReference type="GO" id="GO:0006879">
    <property type="term" value="P:intracellular iron ion homeostasis"/>
    <property type="evidence" value="ECO:0007669"/>
    <property type="project" value="TreeGrafter"/>
</dbReference>
<feature type="transmembrane region" description="Helical" evidence="4">
    <location>
        <begin position="25"/>
        <end position="47"/>
    </location>
</feature>